<dbReference type="RefSeq" id="WP_145254542.1">
    <property type="nucleotide sequence ID" value="NZ_CP036279.1"/>
</dbReference>
<dbReference type="EMBL" id="CP036279">
    <property type="protein sequence ID" value="QDU59761.1"/>
    <property type="molecule type" value="Genomic_DNA"/>
</dbReference>
<proteinExistence type="predicted"/>
<keyword evidence="2" id="KW-1185">Reference proteome</keyword>
<dbReference type="AlphaFoldDB" id="A0A518AYF7"/>
<reference evidence="1 2" key="1">
    <citation type="submission" date="2019-02" db="EMBL/GenBank/DDBJ databases">
        <title>Deep-cultivation of Planctomycetes and their phenomic and genomic characterization uncovers novel biology.</title>
        <authorList>
            <person name="Wiegand S."/>
            <person name="Jogler M."/>
            <person name="Boedeker C."/>
            <person name="Pinto D."/>
            <person name="Vollmers J."/>
            <person name="Rivas-Marin E."/>
            <person name="Kohn T."/>
            <person name="Peeters S.H."/>
            <person name="Heuer A."/>
            <person name="Rast P."/>
            <person name="Oberbeckmann S."/>
            <person name="Bunk B."/>
            <person name="Jeske O."/>
            <person name="Meyerdierks A."/>
            <person name="Storesund J.E."/>
            <person name="Kallscheuer N."/>
            <person name="Luecker S."/>
            <person name="Lage O.M."/>
            <person name="Pohl T."/>
            <person name="Merkel B.J."/>
            <person name="Hornburger P."/>
            <person name="Mueller R.-W."/>
            <person name="Bruemmer F."/>
            <person name="Labrenz M."/>
            <person name="Spormann A.M."/>
            <person name="Op den Camp H."/>
            <person name="Overmann J."/>
            <person name="Amann R."/>
            <person name="Jetten M.S.M."/>
            <person name="Mascher T."/>
            <person name="Medema M.H."/>
            <person name="Devos D.P."/>
            <person name="Kaster A.-K."/>
            <person name="Ovreas L."/>
            <person name="Rohde M."/>
            <person name="Galperin M.Y."/>
            <person name="Jogler C."/>
        </authorList>
    </citation>
    <scope>NUCLEOTIDE SEQUENCE [LARGE SCALE GENOMIC DNA]</scope>
    <source>
        <strain evidence="1 2">Pan216</strain>
    </source>
</reference>
<dbReference type="Proteomes" id="UP000317093">
    <property type="component" value="Chromosome"/>
</dbReference>
<name>A0A518AYF7_9BACT</name>
<dbReference type="InterPro" id="IPR056093">
    <property type="entry name" value="DUF7676"/>
</dbReference>
<dbReference type="KEGG" id="knv:Pan216_05930"/>
<accession>A0A518AYF7</accession>
<protein>
    <submittedName>
        <fullName evidence="1">Uncharacterized protein</fullName>
    </submittedName>
</protein>
<sequence>MNSSTSTPITVNEPGTGTLEIFPLPTDEEFLKRLLEDLFANHWQEFYFGTMVQGSVFEIKAPGPPKKIGLLDGYLTVDFGPWHFHLCIGTTKGMPGRPTELEVAKQRQTARAEFYRGITDDRCVGHWGFRMFNGNGDNQLTIFLPNPFLSDEMKVLKTPDWSRLNLWDDLRKTYLGLEPDPKDRTSTKLVHG</sequence>
<gene>
    <name evidence="1" type="ORF">Pan216_05930</name>
</gene>
<evidence type="ECO:0000313" key="1">
    <source>
        <dbReference type="EMBL" id="QDU59761.1"/>
    </source>
</evidence>
<dbReference type="OrthoDB" id="9800692at2"/>
<organism evidence="1 2">
    <name type="scientific">Kolteria novifilia</name>
    <dbReference type="NCBI Taxonomy" id="2527975"/>
    <lineage>
        <taxon>Bacteria</taxon>
        <taxon>Pseudomonadati</taxon>
        <taxon>Planctomycetota</taxon>
        <taxon>Planctomycetia</taxon>
        <taxon>Kolteriales</taxon>
        <taxon>Kolteriaceae</taxon>
        <taxon>Kolteria</taxon>
    </lineage>
</organism>
<evidence type="ECO:0000313" key="2">
    <source>
        <dbReference type="Proteomes" id="UP000317093"/>
    </source>
</evidence>
<dbReference type="Pfam" id="PF24724">
    <property type="entry name" value="DUF7676"/>
    <property type="match status" value="1"/>
</dbReference>